<protein>
    <submittedName>
        <fullName evidence="1">Uncharacterized protein</fullName>
    </submittedName>
</protein>
<feature type="non-terminal residue" evidence="1">
    <location>
        <position position="1"/>
    </location>
</feature>
<accession>A0A0F9EGF2</accession>
<comment type="caution">
    <text evidence="1">The sequence shown here is derived from an EMBL/GenBank/DDBJ whole genome shotgun (WGS) entry which is preliminary data.</text>
</comment>
<gene>
    <name evidence="1" type="ORF">LCGC14_2077480</name>
</gene>
<organism evidence="1">
    <name type="scientific">marine sediment metagenome</name>
    <dbReference type="NCBI Taxonomy" id="412755"/>
    <lineage>
        <taxon>unclassified sequences</taxon>
        <taxon>metagenomes</taxon>
        <taxon>ecological metagenomes</taxon>
    </lineage>
</organism>
<evidence type="ECO:0000313" key="1">
    <source>
        <dbReference type="EMBL" id="KKL73183.1"/>
    </source>
</evidence>
<reference evidence="1" key="1">
    <citation type="journal article" date="2015" name="Nature">
        <title>Complex archaea that bridge the gap between prokaryotes and eukaryotes.</title>
        <authorList>
            <person name="Spang A."/>
            <person name="Saw J.H."/>
            <person name="Jorgensen S.L."/>
            <person name="Zaremba-Niedzwiedzka K."/>
            <person name="Martijn J."/>
            <person name="Lind A.E."/>
            <person name="van Eijk R."/>
            <person name="Schleper C."/>
            <person name="Guy L."/>
            <person name="Ettema T.J."/>
        </authorList>
    </citation>
    <scope>NUCLEOTIDE SEQUENCE</scope>
</reference>
<dbReference type="EMBL" id="LAZR01025040">
    <property type="protein sequence ID" value="KKL73183.1"/>
    <property type="molecule type" value="Genomic_DNA"/>
</dbReference>
<sequence>AQKVADMVRNYLATGGDGTFEGLSFMTKTIYGFDPPPLKRLARHIIVEIPKQRRNVKGQFQSGFHPAVITVEKGWERIAFTLDRGAIIIPTPKQRAMLFARVHEAYGKQLPENQGRSSGGVWVMPARPWSHLFASSDIPKIFQDVAETVFSGKTAKRDQQAPKEAWRDAYEEEFSPIEFVSWDDVSGVVQDHGMAGEGWDEMIEFD</sequence>
<dbReference type="AlphaFoldDB" id="A0A0F9EGF2"/>
<proteinExistence type="predicted"/>
<name>A0A0F9EGF2_9ZZZZ</name>